<dbReference type="EMBL" id="FMAH01000020">
    <property type="protein sequence ID" value="SCB33313.1"/>
    <property type="molecule type" value="Genomic_DNA"/>
</dbReference>
<gene>
    <name evidence="1" type="ORF">GA0061102_102093</name>
</gene>
<accession>A0A1C3VZZ3</accession>
<dbReference type="AlphaFoldDB" id="A0A1C3VZZ3"/>
<reference evidence="2" key="1">
    <citation type="submission" date="2016-08" db="EMBL/GenBank/DDBJ databases">
        <authorList>
            <person name="Varghese N."/>
            <person name="Submissions Spin"/>
        </authorList>
    </citation>
    <scope>NUCLEOTIDE SEQUENCE [LARGE SCALE GENOMIC DNA]</scope>
    <source>
        <strain evidence="2">HAMBI 2971</strain>
    </source>
</reference>
<organism evidence="1 2">
    <name type="scientific">Rhizobium miluonense</name>
    <dbReference type="NCBI Taxonomy" id="411945"/>
    <lineage>
        <taxon>Bacteria</taxon>
        <taxon>Pseudomonadati</taxon>
        <taxon>Pseudomonadota</taxon>
        <taxon>Alphaproteobacteria</taxon>
        <taxon>Hyphomicrobiales</taxon>
        <taxon>Rhizobiaceae</taxon>
        <taxon>Rhizobium/Agrobacterium group</taxon>
        <taxon>Rhizobium</taxon>
    </lineage>
</organism>
<dbReference type="Proteomes" id="UP000199435">
    <property type="component" value="Unassembled WGS sequence"/>
</dbReference>
<dbReference type="STRING" id="411945.GA0061102_102093"/>
<proteinExistence type="predicted"/>
<protein>
    <submittedName>
        <fullName evidence="1">Uncharacterized protein</fullName>
    </submittedName>
</protein>
<name>A0A1C3VZZ3_9HYPH</name>
<evidence type="ECO:0000313" key="1">
    <source>
        <dbReference type="EMBL" id="SCB33313.1"/>
    </source>
</evidence>
<sequence>MRNFGSMRTVIAEGDVQTIRLGAISNIAAHAKPAHRAVLAFQSACRRSFRLQSGALAGDANDNPFNSAGLILMGYPDTSGAPSADLRR</sequence>
<keyword evidence="2" id="KW-1185">Reference proteome</keyword>
<evidence type="ECO:0000313" key="2">
    <source>
        <dbReference type="Proteomes" id="UP000199435"/>
    </source>
</evidence>